<dbReference type="PANTHER" id="PTHR46211">
    <property type="entry name" value="GLYCEROPHOSPHORYL DIESTER PHOSPHODIESTERASE"/>
    <property type="match status" value="1"/>
</dbReference>
<sequence>MDTHSYRYRIDSSLRSRLGGGQRPLHVRSAHLAVFVVLVGLFIGGRIVPCQAEPPAIDAESSAEWTAAIESVERIVAHRGSRLDRPENTMAAIERAIETGAHAVEIDVRTSRDGKLVIIHDAKVDRTTNGTGRINDLTWAELSALDAGSWFGADYASERIPSLDQVLEACKGRVQVQLDLKEEGEVYADRIQTSVSTFGEPARTVAAVQSVEQLQQLKERMPALKTLIFLRKRKLLDSFLEAKVDFLRPQVKWIAANPALLTKIRARGAKIHLDATSGTPEKVRPLLHYRPESILCDAPAKLIQTLDQLHVDE</sequence>
<feature type="domain" description="GP-PDE" evidence="2">
    <location>
        <begin position="73"/>
        <end position="306"/>
    </location>
</feature>
<reference evidence="3 4" key="1">
    <citation type="submission" date="2019-02" db="EMBL/GenBank/DDBJ databases">
        <title>Deep-cultivation of Planctomycetes and their phenomic and genomic characterization uncovers novel biology.</title>
        <authorList>
            <person name="Wiegand S."/>
            <person name="Jogler M."/>
            <person name="Boedeker C."/>
            <person name="Pinto D."/>
            <person name="Vollmers J."/>
            <person name="Rivas-Marin E."/>
            <person name="Kohn T."/>
            <person name="Peeters S.H."/>
            <person name="Heuer A."/>
            <person name="Rast P."/>
            <person name="Oberbeckmann S."/>
            <person name="Bunk B."/>
            <person name="Jeske O."/>
            <person name="Meyerdierks A."/>
            <person name="Storesund J.E."/>
            <person name="Kallscheuer N."/>
            <person name="Luecker S."/>
            <person name="Lage O.M."/>
            <person name="Pohl T."/>
            <person name="Merkel B.J."/>
            <person name="Hornburger P."/>
            <person name="Mueller R.-W."/>
            <person name="Bruemmer F."/>
            <person name="Labrenz M."/>
            <person name="Spormann A.M."/>
            <person name="Op Den Camp H."/>
            <person name="Overmann J."/>
            <person name="Amann R."/>
            <person name="Jetten M.S.M."/>
            <person name="Mascher T."/>
            <person name="Medema M.H."/>
            <person name="Devos D.P."/>
            <person name="Kaster A.-K."/>
            <person name="Ovreas L."/>
            <person name="Rohde M."/>
            <person name="Galperin M.Y."/>
            <person name="Jogler C."/>
        </authorList>
    </citation>
    <scope>NUCLEOTIDE SEQUENCE [LARGE SCALE GENOMIC DNA]</scope>
    <source>
        <strain evidence="3 4">CA85</strain>
    </source>
</reference>
<keyword evidence="1" id="KW-0812">Transmembrane</keyword>
<comment type="caution">
    <text evidence="3">The sequence shown here is derived from an EMBL/GenBank/DDBJ whole genome shotgun (WGS) entry which is preliminary data.</text>
</comment>
<dbReference type="AlphaFoldDB" id="A0A5C5XRP1"/>
<keyword evidence="1" id="KW-0472">Membrane</keyword>
<dbReference type="EMBL" id="SJPK01000007">
    <property type="protein sequence ID" value="TWT65191.1"/>
    <property type="molecule type" value="Genomic_DNA"/>
</dbReference>
<evidence type="ECO:0000313" key="3">
    <source>
        <dbReference type="EMBL" id="TWT65191.1"/>
    </source>
</evidence>
<feature type="transmembrane region" description="Helical" evidence="1">
    <location>
        <begin position="25"/>
        <end position="45"/>
    </location>
</feature>
<name>A0A5C5XRP1_9BACT</name>
<evidence type="ECO:0000259" key="2">
    <source>
        <dbReference type="PROSITE" id="PS51704"/>
    </source>
</evidence>
<dbReference type="OrthoDB" id="238714at2"/>
<keyword evidence="4" id="KW-1185">Reference proteome</keyword>
<accession>A0A5C5XRP1</accession>
<dbReference type="InterPro" id="IPR017946">
    <property type="entry name" value="PLC-like_Pdiesterase_TIM-brl"/>
</dbReference>
<dbReference type="InterPro" id="IPR030395">
    <property type="entry name" value="GP_PDE_dom"/>
</dbReference>
<gene>
    <name evidence="3" type="primary">ugpQ</name>
    <name evidence="3" type="ORF">CA85_31000</name>
</gene>
<proteinExistence type="predicted"/>
<dbReference type="CDD" id="cd08566">
    <property type="entry name" value="GDPD_AtGDE_like"/>
    <property type="match status" value="1"/>
</dbReference>
<dbReference type="RefSeq" id="WP_146392053.1">
    <property type="nucleotide sequence ID" value="NZ_SJPK01000007.1"/>
</dbReference>
<dbReference type="SUPFAM" id="SSF51695">
    <property type="entry name" value="PLC-like phosphodiesterases"/>
    <property type="match status" value="1"/>
</dbReference>
<protein>
    <submittedName>
        <fullName evidence="3">Glycerophosphoryl diester phosphodiesterase</fullName>
        <ecNumber evidence="3">3.1.4.46</ecNumber>
    </submittedName>
</protein>
<dbReference type="Gene3D" id="3.20.20.190">
    <property type="entry name" value="Phosphatidylinositol (PI) phosphodiesterase"/>
    <property type="match status" value="1"/>
</dbReference>
<evidence type="ECO:0000313" key="4">
    <source>
        <dbReference type="Proteomes" id="UP000318053"/>
    </source>
</evidence>
<keyword evidence="1" id="KW-1133">Transmembrane helix</keyword>
<dbReference type="Proteomes" id="UP000318053">
    <property type="component" value="Unassembled WGS sequence"/>
</dbReference>
<dbReference type="GO" id="GO:0006629">
    <property type="term" value="P:lipid metabolic process"/>
    <property type="evidence" value="ECO:0007669"/>
    <property type="project" value="InterPro"/>
</dbReference>
<dbReference type="GO" id="GO:0008889">
    <property type="term" value="F:glycerophosphodiester phosphodiesterase activity"/>
    <property type="evidence" value="ECO:0007669"/>
    <property type="project" value="UniProtKB-EC"/>
</dbReference>
<evidence type="ECO:0000256" key="1">
    <source>
        <dbReference type="SAM" id="Phobius"/>
    </source>
</evidence>
<organism evidence="3 4">
    <name type="scientific">Allorhodopirellula solitaria</name>
    <dbReference type="NCBI Taxonomy" id="2527987"/>
    <lineage>
        <taxon>Bacteria</taxon>
        <taxon>Pseudomonadati</taxon>
        <taxon>Planctomycetota</taxon>
        <taxon>Planctomycetia</taxon>
        <taxon>Pirellulales</taxon>
        <taxon>Pirellulaceae</taxon>
        <taxon>Allorhodopirellula</taxon>
    </lineage>
</organism>
<dbReference type="Pfam" id="PF03009">
    <property type="entry name" value="GDPD"/>
    <property type="match status" value="1"/>
</dbReference>
<dbReference type="PROSITE" id="PS51704">
    <property type="entry name" value="GP_PDE"/>
    <property type="match status" value="1"/>
</dbReference>
<dbReference type="PANTHER" id="PTHR46211:SF1">
    <property type="entry name" value="GLYCEROPHOSPHODIESTER PHOSPHODIESTERASE, CYTOPLASMIC"/>
    <property type="match status" value="1"/>
</dbReference>
<dbReference type="EC" id="3.1.4.46" evidence="3"/>
<keyword evidence="3" id="KW-0378">Hydrolase</keyword>